<feature type="signal peptide" evidence="6">
    <location>
        <begin position="1"/>
        <end position="24"/>
    </location>
</feature>
<name>A0ABS1CND6_9GAMM</name>
<sequence length="337" mass="35950">HPHAHPHAHSLALLSSLLLALLLAGCGGTKQGTVRVSDVAGAEPRVEPKARYGNMKSYVVFGKTYYPKRTSRDHVETGIASWYGPKFHGRKTSSGERYDMHRITAAHKTLPLPTYALVSNLENGRHLIVRINDRGPFVGDRIIDLSYAAAKQLGIDKQGLARVQVTSIDPRDHDGKVPKTLRVAKAELERHRASPAQADTSPSRSTTDAPAPALAARSPSTDPPTEAPKARAQRDPGFVQAAAPARRPRSQPAVATSSGYYLQVGAFGARANAEQMRRRLGGELTAPVSIADDASDSGGSDPLFRVRVGPLGSRADAERLAGELAALGVGKALVLPR</sequence>
<proteinExistence type="inferred from homology"/>
<dbReference type="Pfam" id="PF03330">
    <property type="entry name" value="DPBB_1"/>
    <property type="match status" value="1"/>
</dbReference>
<dbReference type="EMBL" id="NRRV01000086">
    <property type="protein sequence ID" value="MBK1633454.1"/>
    <property type="molecule type" value="Genomic_DNA"/>
</dbReference>
<feature type="region of interest" description="Disordered" evidence="5">
    <location>
        <begin position="187"/>
        <end position="256"/>
    </location>
</feature>
<dbReference type="HAMAP" id="MF_02071">
    <property type="entry name" value="RlpA"/>
    <property type="match status" value="1"/>
</dbReference>
<comment type="caution">
    <text evidence="8">The sequence shown here is derived from an EMBL/GenBank/DDBJ whole genome shotgun (WGS) entry which is preliminary data.</text>
</comment>
<evidence type="ECO:0000256" key="1">
    <source>
        <dbReference type="ARBA" id="ARBA00022729"/>
    </source>
</evidence>
<dbReference type="SUPFAM" id="SSF110997">
    <property type="entry name" value="Sporulation related repeat"/>
    <property type="match status" value="1"/>
</dbReference>
<dbReference type="CDD" id="cd22268">
    <property type="entry name" value="DPBB_RlpA-like"/>
    <property type="match status" value="1"/>
</dbReference>
<organism evidence="8 9">
    <name type="scientific">Thiohalocapsa halophila</name>
    <dbReference type="NCBI Taxonomy" id="69359"/>
    <lineage>
        <taxon>Bacteria</taxon>
        <taxon>Pseudomonadati</taxon>
        <taxon>Pseudomonadota</taxon>
        <taxon>Gammaproteobacteria</taxon>
        <taxon>Chromatiales</taxon>
        <taxon>Chromatiaceae</taxon>
        <taxon>Thiohalocapsa</taxon>
    </lineage>
</organism>
<keyword evidence="1 6" id="KW-0732">Signal</keyword>
<accession>A0ABS1CND6</accession>
<dbReference type="Pfam" id="PF05036">
    <property type="entry name" value="SPOR"/>
    <property type="match status" value="1"/>
</dbReference>
<dbReference type="InterPro" id="IPR036680">
    <property type="entry name" value="SPOR-like_sf"/>
</dbReference>
<dbReference type="Proteomes" id="UP000748752">
    <property type="component" value="Unassembled WGS sequence"/>
</dbReference>
<feature type="compositionally biased region" description="Low complexity" evidence="5">
    <location>
        <begin position="239"/>
        <end position="255"/>
    </location>
</feature>
<dbReference type="PANTHER" id="PTHR34183:SF1">
    <property type="entry name" value="ENDOLYTIC PEPTIDOGLYCAN TRANSGLYCOSYLASE RLPA"/>
    <property type="match status" value="1"/>
</dbReference>
<dbReference type="InterPro" id="IPR034718">
    <property type="entry name" value="RlpA"/>
</dbReference>
<evidence type="ECO:0000256" key="5">
    <source>
        <dbReference type="SAM" id="MobiDB-lite"/>
    </source>
</evidence>
<protein>
    <recommendedName>
        <fullName evidence="7">SPOR domain-containing protein</fullName>
    </recommendedName>
</protein>
<dbReference type="InterPro" id="IPR007730">
    <property type="entry name" value="SPOR-like_dom"/>
</dbReference>
<dbReference type="InterPro" id="IPR036908">
    <property type="entry name" value="RlpA-like_sf"/>
</dbReference>
<feature type="non-terminal residue" evidence="8">
    <location>
        <position position="1"/>
    </location>
</feature>
<evidence type="ECO:0000259" key="7">
    <source>
        <dbReference type="PROSITE" id="PS51724"/>
    </source>
</evidence>
<keyword evidence="3" id="KW-0961">Cell wall biogenesis/degradation</keyword>
<keyword evidence="9" id="KW-1185">Reference proteome</keyword>
<evidence type="ECO:0000256" key="3">
    <source>
        <dbReference type="ARBA" id="ARBA00023316"/>
    </source>
</evidence>
<comment type="similarity">
    <text evidence="4">Belongs to the RlpA family.</text>
</comment>
<evidence type="ECO:0000313" key="8">
    <source>
        <dbReference type="EMBL" id="MBK1633454.1"/>
    </source>
</evidence>
<evidence type="ECO:0000256" key="2">
    <source>
        <dbReference type="ARBA" id="ARBA00023239"/>
    </source>
</evidence>
<keyword evidence="2" id="KW-0456">Lyase</keyword>
<evidence type="ECO:0000313" key="9">
    <source>
        <dbReference type="Proteomes" id="UP000748752"/>
    </source>
</evidence>
<dbReference type="PROSITE" id="PS51724">
    <property type="entry name" value="SPOR"/>
    <property type="match status" value="1"/>
</dbReference>
<dbReference type="Gene3D" id="2.40.40.10">
    <property type="entry name" value="RlpA-like domain"/>
    <property type="match status" value="1"/>
</dbReference>
<dbReference type="Gene3D" id="3.30.70.1070">
    <property type="entry name" value="Sporulation related repeat"/>
    <property type="match status" value="1"/>
</dbReference>
<dbReference type="InterPro" id="IPR009009">
    <property type="entry name" value="RlpA-like_DPBB"/>
</dbReference>
<dbReference type="InterPro" id="IPR012997">
    <property type="entry name" value="RplA"/>
</dbReference>
<dbReference type="PANTHER" id="PTHR34183">
    <property type="entry name" value="ENDOLYTIC PEPTIDOGLYCAN TRANSGLYCOSYLASE RLPA"/>
    <property type="match status" value="1"/>
</dbReference>
<evidence type="ECO:0000256" key="6">
    <source>
        <dbReference type="SAM" id="SignalP"/>
    </source>
</evidence>
<evidence type="ECO:0000256" key="4">
    <source>
        <dbReference type="RuleBase" id="RU003495"/>
    </source>
</evidence>
<gene>
    <name evidence="8" type="ORF">CKO31_22425</name>
</gene>
<dbReference type="RefSeq" id="WP_200242004.1">
    <property type="nucleotide sequence ID" value="NZ_NRRV01000086.1"/>
</dbReference>
<feature type="domain" description="SPOR" evidence="7">
    <location>
        <begin position="254"/>
        <end position="337"/>
    </location>
</feature>
<dbReference type="SUPFAM" id="SSF50685">
    <property type="entry name" value="Barwin-like endoglucanases"/>
    <property type="match status" value="1"/>
</dbReference>
<dbReference type="NCBIfam" id="TIGR00413">
    <property type="entry name" value="rlpA"/>
    <property type="match status" value="1"/>
</dbReference>
<feature type="compositionally biased region" description="Low complexity" evidence="5">
    <location>
        <begin position="205"/>
        <end position="220"/>
    </location>
</feature>
<reference evidence="8 9" key="1">
    <citation type="journal article" date="2020" name="Microorganisms">
        <title>Osmotic Adaptation and Compatible Solute Biosynthesis of Phototrophic Bacteria as Revealed from Genome Analyses.</title>
        <authorList>
            <person name="Imhoff J.F."/>
            <person name="Rahn T."/>
            <person name="Kunzel S."/>
            <person name="Keller A."/>
            <person name="Neulinger S.C."/>
        </authorList>
    </citation>
    <scope>NUCLEOTIDE SEQUENCE [LARGE SCALE GENOMIC DNA]</scope>
    <source>
        <strain evidence="8 9">DSM 6210</strain>
    </source>
</reference>
<feature type="chain" id="PRO_5046698652" description="SPOR domain-containing protein" evidence="6">
    <location>
        <begin position="25"/>
        <end position="337"/>
    </location>
</feature>